<dbReference type="PATRIC" id="fig|1178515.4.peg.1234"/>
<proteinExistence type="predicted"/>
<accession>A0A172TNX0</accession>
<dbReference type="PROSITE" id="PS01124">
    <property type="entry name" value="HTH_ARAC_FAMILY_2"/>
    <property type="match status" value="1"/>
</dbReference>
<dbReference type="InterPro" id="IPR003313">
    <property type="entry name" value="AraC-bd"/>
</dbReference>
<dbReference type="Proteomes" id="UP000076927">
    <property type="component" value="Chromosome"/>
</dbReference>
<dbReference type="PRINTS" id="PR00032">
    <property type="entry name" value="HTHARAC"/>
</dbReference>
<evidence type="ECO:0000256" key="4">
    <source>
        <dbReference type="ARBA" id="ARBA00023163"/>
    </source>
</evidence>
<evidence type="ECO:0000313" key="6">
    <source>
        <dbReference type="EMBL" id="ANE48755.1"/>
    </source>
</evidence>
<gene>
    <name evidence="6" type="ORF">SY83_06160</name>
</gene>
<dbReference type="SUPFAM" id="SSF51215">
    <property type="entry name" value="Regulatory protein AraC"/>
    <property type="match status" value="1"/>
</dbReference>
<evidence type="ECO:0000256" key="3">
    <source>
        <dbReference type="ARBA" id="ARBA00023125"/>
    </source>
</evidence>
<protein>
    <recommendedName>
        <fullName evidence="5">HTH araC/xylS-type domain-containing protein</fullName>
    </recommendedName>
</protein>
<keyword evidence="3" id="KW-0238">DNA-binding</keyword>
<dbReference type="Pfam" id="PF02311">
    <property type="entry name" value="AraC_binding"/>
    <property type="match status" value="1"/>
</dbReference>
<reference evidence="6 7" key="1">
    <citation type="submission" date="2015-01" db="EMBL/GenBank/DDBJ databases">
        <title>Paenibacillus swuensis/DY6/whole genome sequencing.</title>
        <authorList>
            <person name="Kim M.K."/>
            <person name="Srinivasan S."/>
            <person name="Lee J.-J."/>
        </authorList>
    </citation>
    <scope>NUCLEOTIDE SEQUENCE [LARGE SCALE GENOMIC DNA]</scope>
    <source>
        <strain evidence="6 7">DY6</strain>
    </source>
</reference>
<evidence type="ECO:0000313" key="7">
    <source>
        <dbReference type="Proteomes" id="UP000076927"/>
    </source>
</evidence>
<dbReference type="AlphaFoldDB" id="A0A172TNX0"/>
<dbReference type="EMBL" id="CP011388">
    <property type="protein sequence ID" value="ANE48755.1"/>
    <property type="molecule type" value="Genomic_DNA"/>
</dbReference>
<feature type="domain" description="HTH araC/xylS-type" evidence="5">
    <location>
        <begin position="177"/>
        <end position="289"/>
    </location>
</feature>
<dbReference type="KEGG" id="pswu:SY83_06160"/>
<dbReference type="SUPFAM" id="SSF46689">
    <property type="entry name" value="Homeodomain-like"/>
    <property type="match status" value="2"/>
</dbReference>
<dbReference type="InterPro" id="IPR014710">
    <property type="entry name" value="RmlC-like_jellyroll"/>
</dbReference>
<keyword evidence="7" id="KW-1185">Reference proteome</keyword>
<dbReference type="InterPro" id="IPR020449">
    <property type="entry name" value="Tscrpt_reg_AraC-type_HTH"/>
</dbReference>
<dbReference type="PANTHER" id="PTHR46796">
    <property type="entry name" value="HTH-TYPE TRANSCRIPTIONAL ACTIVATOR RHAS-RELATED"/>
    <property type="match status" value="1"/>
</dbReference>
<dbReference type="STRING" id="1178515.SY83_06160"/>
<dbReference type="PANTHER" id="PTHR46796:SF13">
    <property type="entry name" value="HTH-TYPE TRANSCRIPTIONAL ACTIVATOR RHAS"/>
    <property type="match status" value="1"/>
</dbReference>
<keyword evidence="2" id="KW-0805">Transcription regulation</keyword>
<name>A0A172TNX0_9BACL</name>
<dbReference type="Pfam" id="PF12833">
    <property type="entry name" value="HTH_18"/>
    <property type="match status" value="1"/>
</dbReference>
<keyword evidence="4" id="KW-0804">Transcription</keyword>
<keyword evidence="1" id="KW-0963">Cytoplasm</keyword>
<evidence type="ECO:0000256" key="2">
    <source>
        <dbReference type="ARBA" id="ARBA00023015"/>
    </source>
</evidence>
<dbReference type="Gene3D" id="1.10.10.60">
    <property type="entry name" value="Homeodomain-like"/>
    <property type="match status" value="1"/>
</dbReference>
<dbReference type="InterPro" id="IPR037923">
    <property type="entry name" value="HTH-like"/>
</dbReference>
<dbReference type="RefSeq" id="WP_068610940.1">
    <property type="nucleotide sequence ID" value="NZ_CP011388.1"/>
</dbReference>
<dbReference type="GO" id="GO:0043565">
    <property type="term" value="F:sequence-specific DNA binding"/>
    <property type="evidence" value="ECO:0007669"/>
    <property type="project" value="InterPro"/>
</dbReference>
<dbReference type="Gene3D" id="2.60.120.10">
    <property type="entry name" value="Jelly Rolls"/>
    <property type="match status" value="1"/>
</dbReference>
<sequence length="298" mass="33629">MEKYVEELGHLPDVRVSFRLMGLHVRKVDSDWTYPSHEHPLFEVHWIVEGTHGMVVNGKRYDQGAGDMLVIHPGMTHSCVSVQPAGATYFCVHFQIDDQALLEALLRQKEVYFPRGSDFAVEITPSLESLCTIARENKGAGLPVHQQMKAYAAVFELFGALGEQLSQHHLQVRSESERLAGLIAQKIEASVQNILLHGSNENDRVTLAEMAGDLNISVSHMNRTFRKVLGQSPRQYMSSLMLKEAQFMLRQFSVSIDEISLLLGYKTTGHFSRQFKRWTGEAPSEYRKGFVRRSGNVG</sequence>
<dbReference type="InterPro" id="IPR018060">
    <property type="entry name" value="HTH_AraC"/>
</dbReference>
<evidence type="ECO:0000256" key="1">
    <source>
        <dbReference type="ARBA" id="ARBA00022490"/>
    </source>
</evidence>
<dbReference type="InterPro" id="IPR050204">
    <property type="entry name" value="AraC_XylS_family_regulators"/>
</dbReference>
<dbReference type="OrthoDB" id="1975977at2"/>
<dbReference type="InterPro" id="IPR009057">
    <property type="entry name" value="Homeodomain-like_sf"/>
</dbReference>
<dbReference type="SMART" id="SM00342">
    <property type="entry name" value="HTH_ARAC"/>
    <property type="match status" value="1"/>
</dbReference>
<evidence type="ECO:0000259" key="5">
    <source>
        <dbReference type="PROSITE" id="PS01124"/>
    </source>
</evidence>
<organism evidence="6 7">
    <name type="scientific">Paenibacillus swuensis</name>
    <dbReference type="NCBI Taxonomy" id="1178515"/>
    <lineage>
        <taxon>Bacteria</taxon>
        <taxon>Bacillati</taxon>
        <taxon>Bacillota</taxon>
        <taxon>Bacilli</taxon>
        <taxon>Bacillales</taxon>
        <taxon>Paenibacillaceae</taxon>
        <taxon>Paenibacillus</taxon>
    </lineage>
</organism>
<dbReference type="GO" id="GO:0003700">
    <property type="term" value="F:DNA-binding transcription factor activity"/>
    <property type="evidence" value="ECO:0007669"/>
    <property type="project" value="InterPro"/>
</dbReference>